<dbReference type="RefSeq" id="XP_030762296.1">
    <property type="nucleotide sequence ID" value="XM_030906436.1"/>
</dbReference>
<dbReference type="CDD" id="cd23311">
    <property type="entry name" value="beta-trefoil_FGF_Bnl-like"/>
    <property type="match status" value="1"/>
</dbReference>
<accession>A0A6J2YG75</accession>
<dbReference type="OrthoDB" id="5987799at2759"/>
<dbReference type="SMART" id="SM00442">
    <property type="entry name" value="FGF"/>
    <property type="match status" value="1"/>
</dbReference>
<organism evidence="4 5">
    <name type="scientific">Sitophilus oryzae</name>
    <name type="common">Rice weevil</name>
    <name type="synonym">Curculio oryzae</name>
    <dbReference type="NCBI Taxonomy" id="7048"/>
    <lineage>
        <taxon>Eukaryota</taxon>
        <taxon>Metazoa</taxon>
        <taxon>Ecdysozoa</taxon>
        <taxon>Arthropoda</taxon>
        <taxon>Hexapoda</taxon>
        <taxon>Insecta</taxon>
        <taxon>Pterygota</taxon>
        <taxon>Neoptera</taxon>
        <taxon>Endopterygota</taxon>
        <taxon>Coleoptera</taxon>
        <taxon>Polyphaga</taxon>
        <taxon>Cucujiformia</taxon>
        <taxon>Curculionidae</taxon>
        <taxon>Dryophthorinae</taxon>
        <taxon>Sitophilus</taxon>
    </lineage>
</organism>
<dbReference type="InterPro" id="IPR002209">
    <property type="entry name" value="Fibroblast_GF_fam"/>
</dbReference>
<dbReference type="GeneID" id="115887111"/>
<proteinExistence type="inferred from homology"/>
<dbReference type="PRINTS" id="PR00263">
    <property type="entry name" value="HBGFFGF"/>
</dbReference>
<feature type="compositionally biased region" description="Basic residues" evidence="3">
    <location>
        <begin position="224"/>
        <end position="235"/>
    </location>
</feature>
<protein>
    <recommendedName>
        <fullName evidence="2">Fibroblast growth factor</fullName>
        <shortName evidence="2">FGF</shortName>
    </recommendedName>
</protein>
<dbReference type="InParanoid" id="A0A6J2YG75"/>
<keyword evidence="2" id="KW-0732">Signal</keyword>
<feature type="compositionally biased region" description="Low complexity" evidence="3">
    <location>
        <begin position="336"/>
        <end position="351"/>
    </location>
</feature>
<reference evidence="5" key="1">
    <citation type="submission" date="2025-08" db="UniProtKB">
        <authorList>
            <consortium name="RefSeq"/>
        </authorList>
    </citation>
    <scope>IDENTIFICATION</scope>
    <source>
        <tissue evidence="5">Gonads</tissue>
    </source>
</reference>
<dbReference type="Gene3D" id="2.80.10.50">
    <property type="match status" value="1"/>
</dbReference>
<feature type="compositionally biased region" description="Low complexity" evidence="3">
    <location>
        <begin position="290"/>
        <end position="301"/>
    </location>
</feature>
<keyword evidence="4" id="KW-1185">Reference proteome</keyword>
<feature type="signal peptide" evidence="2">
    <location>
        <begin position="1"/>
        <end position="21"/>
    </location>
</feature>
<dbReference type="GO" id="GO:0008083">
    <property type="term" value="F:growth factor activity"/>
    <property type="evidence" value="ECO:0007669"/>
    <property type="project" value="InterPro"/>
</dbReference>
<feature type="region of interest" description="Disordered" evidence="3">
    <location>
        <begin position="21"/>
        <end position="55"/>
    </location>
</feature>
<dbReference type="AlphaFoldDB" id="A0A6J2YG75"/>
<feature type="compositionally biased region" description="Basic residues" evidence="3">
    <location>
        <begin position="307"/>
        <end position="325"/>
    </location>
</feature>
<evidence type="ECO:0000256" key="2">
    <source>
        <dbReference type="RuleBase" id="RU049442"/>
    </source>
</evidence>
<sequence length="390" mass="44174">MVKALFLGLLLAAAYVGSVSAAPRPRPDADDQDSPPAAAPEEDPAARSERSANLSHVTGTARQVQMFIKNRHLQILPDGTVNGTTDEISNYTIMQRTTIGIGQLRIQGVFTCQYLCMDECGLLYGSLDFKDECIFNETMERTNYNKYWSNKYSNDRRTFYLALNRRGQPRKVMVKARQQLGKLDSYTRVLTRPVMHDHPIRHHNHQKCPPSAPRHQQPTDPPRCRKKKKKKKKKRKLDDDNDNEPKKGDNSGQKCEVANTTVTSLSVNSSNATTDNTECQRNLTTLANKLRAKNNLNAKSLLGDKKNKNKKKKKKKKTLNNKQRKRLDQVDVVQETTTTTTMTPMTSTTSPDDIFNEEDYPIESSTHHDWEDQLPTATSNSLLANEKQSV</sequence>
<feature type="region of interest" description="Disordered" evidence="3">
    <location>
        <begin position="197"/>
        <end position="256"/>
    </location>
</feature>
<gene>
    <name evidence="5" type="primary">LOC115887111</name>
</gene>
<name>A0A6J2YG75_SITOR</name>
<feature type="compositionally biased region" description="Polar residues" evidence="3">
    <location>
        <begin position="375"/>
        <end position="390"/>
    </location>
</feature>
<comment type="similarity">
    <text evidence="1 2">Belongs to the heparin-binding growth factors family.</text>
</comment>
<evidence type="ECO:0000256" key="3">
    <source>
        <dbReference type="SAM" id="MobiDB-lite"/>
    </source>
</evidence>
<evidence type="ECO:0000313" key="5">
    <source>
        <dbReference type="RefSeq" id="XP_030762296.1"/>
    </source>
</evidence>
<evidence type="ECO:0000313" key="4">
    <source>
        <dbReference type="Proteomes" id="UP000504635"/>
    </source>
</evidence>
<evidence type="ECO:0000256" key="1">
    <source>
        <dbReference type="ARBA" id="ARBA00007936"/>
    </source>
</evidence>
<dbReference type="InterPro" id="IPR008996">
    <property type="entry name" value="IL1/FGF"/>
</dbReference>
<feature type="region of interest" description="Disordered" evidence="3">
    <location>
        <begin position="290"/>
        <end position="390"/>
    </location>
</feature>
<dbReference type="PROSITE" id="PS00247">
    <property type="entry name" value="HBGF_FGF"/>
    <property type="match status" value="1"/>
</dbReference>
<dbReference type="Pfam" id="PF00167">
    <property type="entry name" value="FGF"/>
    <property type="match status" value="1"/>
</dbReference>
<dbReference type="SUPFAM" id="SSF50353">
    <property type="entry name" value="Cytokine"/>
    <property type="match status" value="1"/>
</dbReference>
<dbReference type="KEGG" id="soy:115887111"/>
<dbReference type="Proteomes" id="UP000504635">
    <property type="component" value="Unplaced"/>
</dbReference>
<feature type="chain" id="PRO_5027143527" description="Fibroblast growth factor" evidence="2">
    <location>
        <begin position="22"/>
        <end position="390"/>
    </location>
</feature>
<dbReference type="PANTHER" id="PTHR11486">
    <property type="entry name" value="FIBROBLAST GROWTH FACTOR"/>
    <property type="match status" value="1"/>
</dbReference>